<sequence>MPINWHDKAVQDRLLTAVIASVDTVKPAEIARLYGGDMTYHAVEKYLRKFRKEAKEMKTEAEGRKVAVPSPAKSRAKKVANASPIKAGVKSGRVTKKKNTSPVKVKPEALDEELGFGDVDSSGDNEG</sequence>
<name>A0A6A6ZU78_9PLEO</name>
<dbReference type="EMBL" id="MU006231">
    <property type="protein sequence ID" value="KAF2824004.1"/>
    <property type="molecule type" value="Genomic_DNA"/>
</dbReference>
<dbReference type="OrthoDB" id="4828117at2759"/>
<feature type="compositionally biased region" description="Acidic residues" evidence="1">
    <location>
        <begin position="110"/>
        <end position="127"/>
    </location>
</feature>
<evidence type="ECO:0000313" key="3">
    <source>
        <dbReference type="Proteomes" id="UP000799424"/>
    </source>
</evidence>
<feature type="region of interest" description="Disordered" evidence="1">
    <location>
        <begin position="58"/>
        <end position="127"/>
    </location>
</feature>
<protein>
    <submittedName>
        <fullName evidence="2">Uncharacterized protein</fullName>
    </submittedName>
</protein>
<dbReference type="Proteomes" id="UP000799424">
    <property type="component" value="Unassembled WGS sequence"/>
</dbReference>
<reference evidence="2" key="1">
    <citation type="journal article" date="2020" name="Stud. Mycol.">
        <title>101 Dothideomycetes genomes: a test case for predicting lifestyles and emergence of pathogens.</title>
        <authorList>
            <person name="Haridas S."/>
            <person name="Albert R."/>
            <person name="Binder M."/>
            <person name="Bloem J."/>
            <person name="Labutti K."/>
            <person name="Salamov A."/>
            <person name="Andreopoulos B."/>
            <person name="Baker S."/>
            <person name="Barry K."/>
            <person name="Bills G."/>
            <person name="Bluhm B."/>
            <person name="Cannon C."/>
            <person name="Castanera R."/>
            <person name="Culley D."/>
            <person name="Daum C."/>
            <person name="Ezra D."/>
            <person name="Gonzalez J."/>
            <person name="Henrissat B."/>
            <person name="Kuo A."/>
            <person name="Liang C."/>
            <person name="Lipzen A."/>
            <person name="Lutzoni F."/>
            <person name="Magnuson J."/>
            <person name="Mondo S."/>
            <person name="Nolan M."/>
            <person name="Ohm R."/>
            <person name="Pangilinan J."/>
            <person name="Park H.-J."/>
            <person name="Ramirez L."/>
            <person name="Alfaro M."/>
            <person name="Sun H."/>
            <person name="Tritt A."/>
            <person name="Yoshinaga Y."/>
            <person name="Zwiers L.-H."/>
            <person name="Turgeon B."/>
            <person name="Goodwin S."/>
            <person name="Spatafora J."/>
            <person name="Crous P."/>
            <person name="Grigoriev I."/>
        </authorList>
    </citation>
    <scope>NUCLEOTIDE SEQUENCE</scope>
    <source>
        <strain evidence="2">CBS 113818</strain>
    </source>
</reference>
<proteinExistence type="predicted"/>
<evidence type="ECO:0000313" key="2">
    <source>
        <dbReference type="EMBL" id="KAF2824004.1"/>
    </source>
</evidence>
<organism evidence="2 3">
    <name type="scientific">Ophiobolus disseminans</name>
    <dbReference type="NCBI Taxonomy" id="1469910"/>
    <lineage>
        <taxon>Eukaryota</taxon>
        <taxon>Fungi</taxon>
        <taxon>Dikarya</taxon>
        <taxon>Ascomycota</taxon>
        <taxon>Pezizomycotina</taxon>
        <taxon>Dothideomycetes</taxon>
        <taxon>Pleosporomycetidae</taxon>
        <taxon>Pleosporales</taxon>
        <taxon>Pleosporineae</taxon>
        <taxon>Phaeosphaeriaceae</taxon>
        <taxon>Ophiobolus</taxon>
    </lineage>
</organism>
<evidence type="ECO:0000256" key="1">
    <source>
        <dbReference type="SAM" id="MobiDB-lite"/>
    </source>
</evidence>
<dbReference type="AlphaFoldDB" id="A0A6A6ZU78"/>
<keyword evidence="3" id="KW-1185">Reference proteome</keyword>
<accession>A0A6A6ZU78</accession>
<gene>
    <name evidence="2" type="ORF">CC86DRAFT_355412</name>
</gene>